<keyword evidence="3" id="KW-1185">Reference proteome</keyword>
<dbReference type="EMBL" id="JBHUEE010000005">
    <property type="protein sequence ID" value="MFD1718262.1"/>
    <property type="molecule type" value="Genomic_DNA"/>
</dbReference>
<accession>A0ABW4L507</accession>
<feature type="compositionally biased region" description="Acidic residues" evidence="1">
    <location>
        <begin position="28"/>
        <end position="39"/>
    </location>
</feature>
<evidence type="ECO:0000313" key="2">
    <source>
        <dbReference type="EMBL" id="MFD1718262.1"/>
    </source>
</evidence>
<protein>
    <submittedName>
        <fullName evidence="2">Uncharacterized protein</fullName>
    </submittedName>
</protein>
<sequence>MSEENPQPGTADWLRPGGAQGEQRPETTGDEVTGEELDASQDVHGTEGGGDPAAGAQQDATAHPDGGHRSGREI</sequence>
<name>A0ABW4L507_9MICO</name>
<dbReference type="RefSeq" id="WP_388006206.1">
    <property type="nucleotide sequence ID" value="NZ_JBHUEE010000005.1"/>
</dbReference>
<comment type="caution">
    <text evidence="2">The sequence shown here is derived from an EMBL/GenBank/DDBJ whole genome shotgun (WGS) entry which is preliminary data.</text>
</comment>
<evidence type="ECO:0000256" key="1">
    <source>
        <dbReference type="SAM" id="MobiDB-lite"/>
    </source>
</evidence>
<evidence type="ECO:0000313" key="3">
    <source>
        <dbReference type="Proteomes" id="UP001597277"/>
    </source>
</evidence>
<gene>
    <name evidence="2" type="ORF">ACFSE6_10475</name>
</gene>
<dbReference type="Proteomes" id="UP001597277">
    <property type="component" value="Unassembled WGS sequence"/>
</dbReference>
<feature type="compositionally biased region" description="Basic and acidic residues" evidence="1">
    <location>
        <begin position="65"/>
        <end position="74"/>
    </location>
</feature>
<proteinExistence type="predicted"/>
<organism evidence="2 3">
    <name type="scientific">Georgenia deserti</name>
    <dbReference type="NCBI Taxonomy" id="2093781"/>
    <lineage>
        <taxon>Bacteria</taxon>
        <taxon>Bacillati</taxon>
        <taxon>Actinomycetota</taxon>
        <taxon>Actinomycetes</taxon>
        <taxon>Micrococcales</taxon>
        <taxon>Bogoriellaceae</taxon>
        <taxon>Georgenia</taxon>
    </lineage>
</organism>
<feature type="region of interest" description="Disordered" evidence="1">
    <location>
        <begin position="1"/>
        <end position="74"/>
    </location>
</feature>
<reference evidence="3" key="1">
    <citation type="journal article" date="2019" name="Int. J. Syst. Evol. Microbiol.">
        <title>The Global Catalogue of Microorganisms (GCM) 10K type strain sequencing project: providing services to taxonomists for standard genome sequencing and annotation.</title>
        <authorList>
            <consortium name="The Broad Institute Genomics Platform"/>
            <consortium name="The Broad Institute Genome Sequencing Center for Infectious Disease"/>
            <person name="Wu L."/>
            <person name="Ma J."/>
        </authorList>
    </citation>
    <scope>NUCLEOTIDE SEQUENCE [LARGE SCALE GENOMIC DNA]</scope>
    <source>
        <strain evidence="3">JCM 17130</strain>
    </source>
</reference>